<dbReference type="SUPFAM" id="SSF51445">
    <property type="entry name" value="(Trans)glycosidases"/>
    <property type="match status" value="1"/>
</dbReference>
<keyword evidence="5" id="KW-1185">Reference proteome</keyword>
<keyword evidence="2" id="KW-0378">Hydrolase</keyword>
<gene>
    <name evidence="4" type="ORF">FYJ73_00830</name>
</gene>
<comment type="caution">
    <text evidence="4">The sequence shown here is derived from an EMBL/GenBank/DDBJ whole genome shotgun (WGS) entry which is preliminary data.</text>
</comment>
<evidence type="ECO:0000256" key="3">
    <source>
        <dbReference type="ARBA" id="ARBA00023295"/>
    </source>
</evidence>
<dbReference type="InterPro" id="IPR002053">
    <property type="entry name" value="Glyco_hydro_25"/>
</dbReference>
<dbReference type="Proteomes" id="UP000438914">
    <property type="component" value="Unassembled WGS sequence"/>
</dbReference>
<proteinExistence type="inferred from homology"/>
<evidence type="ECO:0000313" key="5">
    <source>
        <dbReference type="Proteomes" id="UP000438914"/>
    </source>
</evidence>
<dbReference type="Gene3D" id="3.20.20.80">
    <property type="entry name" value="Glycosidases"/>
    <property type="match status" value="1"/>
</dbReference>
<dbReference type="PANTHER" id="PTHR34135:SF2">
    <property type="entry name" value="LYSOZYME"/>
    <property type="match status" value="1"/>
</dbReference>
<dbReference type="InterPro" id="IPR018077">
    <property type="entry name" value="Glyco_hydro_fam25_subgr"/>
</dbReference>
<accession>A0A7K0KCS6</accession>
<dbReference type="AlphaFoldDB" id="A0A7K0KCS6"/>
<keyword evidence="3" id="KW-0326">Glycosidase</keyword>
<dbReference type="InterPro" id="IPR017853">
    <property type="entry name" value="GH"/>
</dbReference>
<dbReference type="GO" id="GO:0003796">
    <property type="term" value="F:lysozyme activity"/>
    <property type="evidence" value="ECO:0007669"/>
    <property type="project" value="InterPro"/>
</dbReference>
<comment type="similarity">
    <text evidence="1">Belongs to the glycosyl hydrolase 25 family.</text>
</comment>
<dbReference type="EMBL" id="VUNG01000001">
    <property type="protein sequence ID" value="MST83245.1"/>
    <property type="molecule type" value="Genomic_DNA"/>
</dbReference>
<dbReference type="GO" id="GO:0016998">
    <property type="term" value="P:cell wall macromolecule catabolic process"/>
    <property type="evidence" value="ECO:0007669"/>
    <property type="project" value="InterPro"/>
</dbReference>
<dbReference type="SMART" id="SM00641">
    <property type="entry name" value="Glyco_25"/>
    <property type="match status" value="1"/>
</dbReference>
<dbReference type="PANTHER" id="PTHR34135">
    <property type="entry name" value="LYSOZYME"/>
    <property type="match status" value="1"/>
</dbReference>
<dbReference type="GO" id="GO:0016052">
    <property type="term" value="P:carbohydrate catabolic process"/>
    <property type="evidence" value="ECO:0007669"/>
    <property type="project" value="TreeGrafter"/>
</dbReference>
<dbReference type="Pfam" id="PF01183">
    <property type="entry name" value="Glyco_hydro_25"/>
    <property type="match status" value="1"/>
</dbReference>
<organism evidence="4 5">
    <name type="scientific">Hallella mizrahii</name>
    <dbReference type="NCBI Taxonomy" id="2606637"/>
    <lineage>
        <taxon>Bacteria</taxon>
        <taxon>Pseudomonadati</taxon>
        <taxon>Bacteroidota</taxon>
        <taxon>Bacteroidia</taxon>
        <taxon>Bacteroidales</taxon>
        <taxon>Prevotellaceae</taxon>
        <taxon>Hallella</taxon>
    </lineage>
</organism>
<dbReference type="GO" id="GO:0009253">
    <property type="term" value="P:peptidoglycan catabolic process"/>
    <property type="evidence" value="ECO:0007669"/>
    <property type="project" value="InterPro"/>
</dbReference>
<evidence type="ECO:0000256" key="2">
    <source>
        <dbReference type="ARBA" id="ARBA00022801"/>
    </source>
</evidence>
<dbReference type="PROSITE" id="PS51904">
    <property type="entry name" value="GLYCOSYL_HYDROL_F25_2"/>
    <property type="match status" value="1"/>
</dbReference>
<sequence length="162" mass="18887">MSIRRKLFMHDAGVRHYMFVDRLAGKAYSKGNYDGIDVSRHQGAIKWREVAKDKKIKFVYIRATMGKSHPDDFYRRNVKLARQAGLKVGSYHFQTSKSSVTEQFRDFLSKAKPDEQDLIRRFMLKSPTKSRFAILLRPLPIMVSSMRFVLRAQMVQNPSTVK</sequence>
<name>A0A7K0KCS6_9BACT</name>
<reference evidence="4 5" key="1">
    <citation type="submission" date="2019-08" db="EMBL/GenBank/DDBJ databases">
        <title>In-depth cultivation of the pig gut microbiome towards novel bacterial diversity and tailored functional studies.</title>
        <authorList>
            <person name="Wylensek D."/>
            <person name="Hitch T.C.A."/>
            <person name="Clavel T."/>
        </authorList>
    </citation>
    <scope>NUCLEOTIDE SEQUENCE [LARGE SCALE GENOMIC DNA]</scope>
    <source>
        <strain evidence="4 5">LKV-178-WT-2A</strain>
    </source>
</reference>
<evidence type="ECO:0000313" key="4">
    <source>
        <dbReference type="EMBL" id="MST83245.1"/>
    </source>
</evidence>
<evidence type="ECO:0008006" key="6">
    <source>
        <dbReference type="Google" id="ProtNLM"/>
    </source>
</evidence>
<evidence type="ECO:0000256" key="1">
    <source>
        <dbReference type="ARBA" id="ARBA00010646"/>
    </source>
</evidence>
<protein>
    <recommendedName>
        <fullName evidence="6">Glycosyl hydrolase family 25</fullName>
    </recommendedName>
</protein>